<dbReference type="GO" id="GO:0000287">
    <property type="term" value="F:magnesium ion binding"/>
    <property type="evidence" value="ECO:0007669"/>
    <property type="project" value="InterPro"/>
</dbReference>
<dbReference type="EMBL" id="JAAKZV010000014">
    <property type="protein sequence ID" value="NGN63402.1"/>
    <property type="molecule type" value="Genomic_DNA"/>
</dbReference>
<dbReference type="Proteomes" id="UP000481583">
    <property type="component" value="Unassembled WGS sequence"/>
</dbReference>
<name>A0A6G4TUF3_9ACTN</name>
<proteinExistence type="predicted"/>
<organism evidence="3 4">
    <name type="scientific">Streptomyces coryli</name>
    <dbReference type="NCBI Taxonomy" id="1128680"/>
    <lineage>
        <taxon>Bacteria</taxon>
        <taxon>Bacillati</taxon>
        <taxon>Actinomycetota</taxon>
        <taxon>Actinomycetes</taxon>
        <taxon>Kitasatosporales</taxon>
        <taxon>Streptomycetaceae</taxon>
        <taxon>Streptomyces</taxon>
    </lineage>
</organism>
<comment type="caution">
    <text evidence="3">The sequence shown here is derived from an EMBL/GenBank/DDBJ whole genome shotgun (WGS) entry which is preliminary data.</text>
</comment>
<dbReference type="Pfam" id="PF01648">
    <property type="entry name" value="ACPS"/>
    <property type="match status" value="1"/>
</dbReference>
<evidence type="ECO:0000313" key="4">
    <source>
        <dbReference type="Proteomes" id="UP000481583"/>
    </source>
</evidence>
<dbReference type="GO" id="GO:0008897">
    <property type="term" value="F:holo-[acyl-carrier-protein] synthase activity"/>
    <property type="evidence" value="ECO:0007669"/>
    <property type="project" value="InterPro"/>
</dbReference>
<evidence type="ECO:0000259" key="2">
    <source>
        <dbReference type="Pfam" id="PF01648"/>
    </source>
</evidence>
<evidence type="ECO:0000313" key="3">
    <source>
        <dbReference type="EMBL" id="NGN63402.1"/>
    </source>
</evidence>
<dbReference type="SUPFAM" id="SSF56214">
    <property type="entry name" value="4'-phosphopantetheinyl transferase"/>
    <property type="match status" value="2"/>
</dbReference>
<gene>
    <name evidence="3" type="ORF">G5C51_05720</name>
</gene>
<dbReference type="Gene3D" id="3.90.470.20">
    <property type="entry name" value="4'-phosphopantetheinyl transferase domain"/>
    <property type="match status" value="2"/>
</dbReference>
<reference evidence="3 4" key="1">
    <citation type="submission" date="2020-02" db="EMBL/GenBank/DDBJ databases">
        <title>Whole-genome analyses of novel actinobacteria.</title>
        <authorList>
            <person name="Sahin N."/>
        </authorList>
    </citation>
    <scope>NUCLEOTIDE SEQUENCE [LARGE SCALE GENOMIC DNA]</scope>
    <source>
        <strain evidence="3 4">A7024</strain>
    </source>
</reference>
<keyword evidence="1 3" id="KW-0808">Transferase</keyword>
<keyword evidence="4" id="KW-1185">Reference proteome</keyword>
<dbReference type="AlphaFoldDB" id="A0A6G4TUF3"/>
<dbReference type="InterPro" id="IPR008278">
    <property type="entry name" value="4-PPantetheinyl_Trfase_dom"/>
</dbReference>
<protein>
    <submittedName>
        <fullName evidence="3">4'-phosphopantetheinyl transferase superfamily protein</fullName>
    </submittedName>
</protein>
<evidence type="ECO:0000256" key="1">
    <source>
        <dbReference type="ARBA" id="ARBA00022679"/>
    </source>
</evidence>
<sequence length="284" mass="30392">MTSFAECHVWSLPLMPKPSSWTGFLDDTELSRCSAFDQEADLARFVTGRVLAKTTLAFLAGTRPGAIRLGVECQDCGGPHGKPRVLGAAKGWELSIAYAGELAVVALARGTALGIDVERAGAWRGPGLPPQYDLVLTPVERATLELIPPRRRVRATLAHWTRKQAVLKATGEGHGTPMTDFSLSGPDRPAALLGWHPPDRRRPVPAIADIEVGRGYHGAVAALGVRRVVPLVHDGAELRTLLPGLATGTPSPGRLRTRRIRELSARLARPPRPARAKSPAAALI</sequence>
<feature type="domain" description="4'-phosphopantetheinyl transferase" evidence="2">
    <location>
        <begin position="113"/>
        <end position="204"/>
    </location>
</feature>
<accession>A0A6G4TUF3</accession>
<dbReference type="InterPro" id="IPR037143">
    <property type="entry name" value="4-PPantetheinyl_Trfase_dom_sf"/>
</dbReference>
<dbReference type="RefSeq" id="WP_165232720.1">
    <property type="nucleotide sequence ID" value="NZ_JAAKZV010000014.1"/>
</dbReference>